<keyword evidence="1" id="KW-0472">Membrane</keyword>
<feature type="transmembrane region" description="Helical" evidence="1">
    <location>
        <begin position="12"/>
        <end position="30"/>
    </location>
</feature>
<feature type="transmembrane region" description="Helical" evidence="1">
    <location>
        <begin position="36"/>
        <end position="56"/>
    </location>
</feature>
<dbReference type="EMBL" id="MN739677">
    <property type="protein sequence ID" value="QHT20088.1"/>
    <property type="molecule type" value="Genomic_DNA"/>
</dbReference>
<organism evidence="2">
    <name type="scientific">viral metagenome</name>
    <dbReference type="NCBI Taxonomy" id="1070528"/>
    <lineage>
        <taxon>unclassified sequences</taxon>
        <taxon>metagenomes</taxon>
        <taxon>organismal metagenomes</taxon>
    </lineage>
</organism>
<accession>A0A6C0DUE0</accession>
<name>A0A6C0DUE0_9ZZZZ</name>
<keyword evidence="1" id="KW-0812">Transmembrane</keyword>
<protein>
    <submittedName>
        <fullName evidence="2">Uncharacterized protein</fullName>
    </submittedName>
</protein>
<dbReference type="AlphaFoldDB" id="A0A6C0DUE0"/>
<proteinExistence type="predicted"/>
<sequence length="119" mass="12612">MMKGSTEVMLETIIMSALNVAAVYAAAFTYKLNWSGVLTVMIIASLLTATVTHFLISKAMAVKVRSEAVISEGLSVLAVALLSSLAILIILVQRFNLPEALGIALLSGLLSTLIRHLLA</sequence>
<evidence type="ECO:0000313" key="2">
    <source>
        <dbReference type="EMBL" id="QHT20088.1"/>
    </source>
</evidence>
<reference evidence="2" key="1">
    <citation type="journal article" date="2020" name="Nature">
        <title>Giant virus diversity and host interactions through global metagenomics.</title>
        <authorList>
            <person name="Schulz F."/>
            <person name="Roux S."/>
            <person name="Paez-Espino D."/>
            <person name="Jungbluth S."/>
            <person name="Walsh D.A."/>
            <person name="Denef V.J."/>
            <person name="McMahon K.D."/>
            <person name="Konstantinidis K.T."/>
            <person name="Eloe-Fadrosh E.A."/>
            <person name="Kyrpides N.C."/>
            <person name="Woyke T."/>
        </authorList>
    </citation>
    <scope>NUCLEOTIDE SEQUENCE</scope>
    <source>
        <strain evidence="2">GVMAG-M-3300023174-60</strain>
    </source>
</reference>
<evidence type="ECO:0000256" key="1">
    <source>
        <dbReference type="SAM" id="Phobius"/>
    </source>
</evidence>
<feature type="transmembrane region" description="Helical" evidence="1">
    <location>
        <begin position="97"/>
        <end position="118"/>
    </location>
</feature>
<keyword evidence="1" id="KW-1133">Transmembrane helix</keyword>
<feature type="transmembrane region" description="Helical" evidence="1">
    <location>
        <begin position="68"/>
        <end position="91"/>
    </location>
</feature>